<proteinExistence type="predicted"/>
<sequence length="137" mass="15095">MGATEERRQQIHLDAWQAVAPQIAIEEVHARPGLHRPAHHPEQQRIDGDCRIGNSVFAEARTPGDRVAMHGESLGNGQPHLVDPCEQDAEPGLCPGALHPLDAERSPDAGFENSLLRPGQAFRRQGPALRRAFLKKR</sequence>
<dbReference type="KEGG" id="tbd:Tbd_0193"/>
<dbReference type="HOGENOM" id="CLU_1864225_0_0_4"/>
<dbReference type="EMBL" id="CP000116">
    <property type="protein sequence ID" value="AAZ96146.1"/>
    <property type="molecule type" value="Genomic_DNA"/>
</dbReference>
<evidence type="ECO:0000313" key="3">
    <source>
        <dbReference type="Proteomes" id="UP000008291"/>
    </source>
</evidence>
<organism evidence="2 3">
    <name type="scientific">Thiobacillus denitrificans (strain ATCC 25259 / T1)</name>
    <dbReference type="NCBI Taxonomy" id="292415"/>
    <lineage>
        <taxon>Bacteria</taxon>
        <taxon>Pseudomonadati</taxon>
        <taxon>Pseudomonadota</taxon>
        <taxon>Betaproteobacteria</taxon>
        <taxon>Nitrosomonadales</taxon>
        <taxon>Thiobacillaceae</taxon>
        <taxon>Thiobacillus</taxon>
    </lineage>
</organism>
<name>Q3SF30_THIDA</name>
<dbReference type="Proteomes" id="UP000008291">
    <property type="component" value="Chromosome"/>
</dbReference>
<evidence type="ECO:0000313" key="2">
    <source>
        <dbReference type="EMBL" id="AAZ96146.1"/>
    </source>
</evidence>
<reference evidence="2 3" key="1">
    <citation type="journal article" date="2006" name="J. Bacteriol.">
        <title>The genome sequence of the obligately chemolithoautotrophic, facultatively anaerobic bacterium Thiobacillus denitrificans.</title>
        <authorList>
            <person name="Beller H.R."/>
            <person name="Chain P.S."/>
            <person name="Letain T.E."/>
            <person name="Chakicherla A."/>
            <person name="Larimer F.W."/>
            <person name="Richardson P.M."/>
            <person name="Coleman M.A."/>
            <person name="Wood A.P."/>
            <person name="Kelly D.P."/>
        </authorList>
    </citation>
    <scope>NUCLEOTIDE SEQUENCE [LARGE SCALE GENOMIC DNA]</scope>
    <source>
        <strain evidence="2 3">ATCC 25259</strain>
    </source>
</reference>
<gene>
    <name evidence="2" type="ordered locus">Tbd_0193</name>
</gene>
<dbReference type="AlphaFoldDB" id="Q3SF30"/>
<feature type="region of interest" description="Disordered" evidence="1">
    <location>
        <begin position="71"/>
        <end position="91"/>
    </location>
</feature>
<keyword evidence="3" id="KW-1185">Reference proteome</keyword>
<protein>
    <submittedName>
        <fullName evidence="2">Uncharacterized protein</fullName>
    </submittedName>
</protein>
<evidence type="ECO:0000256" key="1">
    <source>
        <dbReference type="SAM" id="MobiDB-lite"/>
    </source>
</evidence>
<accession>Q3SF30</accession>